<name>A0A8H5PYN5_GIBSU</name>
<gene>
    <name evidence="2" type="ORF">FSUBG_6359</name>
</gene>
<accession>A0A8H5PYN5</accession>
<feature type="region of interest" description="Disordered" evidence="1">
    <location>
        <begin position="160"/>
        <end position="185"/>
    </location>
</feature>
<feature type="compositionally biased region" description="Basic and acidic residues" evidence="1">
    <location>
        <begin position="167"/>
        <end position="185"/>
    </location>
</feature>
<reference evidence="2 3" key="1">
    <citation type="submission" date="2020-05" db="EMBL/GenBank/DDBJ databases">
        <title>Identification and distribution of gene clusters putatively required for synthesis of sphingolipid metabolism inhibitors in phylogenetically diverse species of the filamentous fungus Fusarium.</title>
        <authorList>
            <person name="Kim H.-S."/>
            <person name="Busman M."/>
            <person name="Brown D.W."/>
            <person name="Divon H."/>
            <person name="Uhlig S."/>
            <person name="Proctor R.H."/>
        </authorList>
    </citation>
    <scope>NUCLEOTIDE SEQUENCE [LARGE SCALE GENOMIC DNA]</scope>
    <source>
        <strain evidence="2 3">NRRL 66333</strain>
    </source>
</reference>
<evidence type="ECO:0000313" key="3">
    <source>
        <dbReference type="Proteomes" id="UP000547976"/>
    </source>
</evidence>
<dbReference type="Proteomes" id="UP000547976">
    <property type="component" value="Unassembled WGS sequence"/>
</dbReference>
<dbReference type="AlphaFoldDB" id="A0A8H5PYN5"/>
<sequence>MKQETKGDVGQAGQTDPGLPPADSVQVDHANMAPNVKEEPDSLPLPVFGTRLEDFEADGSYLASRPGGRFLSSQTDLGLWEKLDLADNLRKWVKTENLKLYGDVRPEAINISAEDRVAFFNTLFKDWSSAADVENMPSKPRDRDKDDTRILIGRWSQDLPASKNKRKRDDEGESPTKRRKREEARLQHQPAYFGVGISSGKGGDKVSFDVKDASNQIAAAQYVEWNTDDDIDELKRRALSKWERSERIRIREFNEKWILISSRNYIIRAAKAGFAEGAHPPIATPEVVELAEPKSAFTIFKKEVEAGLRIVQAVEAALRLR</sequence>
<dbReference type="OrthoDB" id="5106484at2759"/>
<feature type="region of interest" description="Disordered" evidence="1">
    <location>
        <begin position="1"/>
        <end position="43"/>
    </location>
</feature>
<dbReference type="GeneID" id="59319266"/>
<protein>
    <submittedName>
        <fullName evidence="2">Uncharacterized protein</fullName>
    </submittedName>
</protein>
<dbReference type="RefSeq" id="XP_036538074.1">
    <property type="nucleotide sequence ID" value="XM_036684548.1"/>
</dbReference>
<keyword evidence="3" id="KW-1185">Reference proteome</keyword>
<proteinExistence type="predicted"/>
<evidence type="ECO:0000313" key="2">
    <source>
        <dbReference type="EMBL" id="KAF5605756.1"/>
    </source>
</evidence>
<evidence type="ECO:0000256" key="1">
    <source>
        <dbReference type="SAM" id="MobiDB-lite"/>
    </source>
</evidence>
<organism evidence="2 3">
    <name type="scientific">Gibberella subglutinans</name>
    <name type="common">Fusarium subglutinans</name>
    <dbReference type="NCBI Taxonomy" id="42677"/>
    <lineage>
        <taxon>Eukaryota</taxon>
        <taxon>Fungi</taxon>
        <taxon>Dikarya</taxon>
        <taxon>Ascomycota</taxon>
        <taxon>Pezizomycotina</taxon>
        <taxon>Sordariomycetes</taxon>
        <taxon>Hypocreomycetidae</taxon>
        <taxon>Hypocreales</taxon>
        <taxon>Nectriaceae</taxon>
        <taxon>Fusarium</taxon>
        <taxon>Fusarium fujikuroi species complex</taxon>
    </lineage>
</organism>
<comment type="caution">
    <text evidence="2">The sequence shown here is derived from an EMBL/GenBank/DDBJ whole genome shotgun (WGS) entry which is preliminary data.</text>
</comment>
<dbReference type="EMBL" id="JAAOAV010000066">
    <property type="protein sequence ID" value="KAF5605756.1"/>
    <property type="molecule type" value="Genomic_DNA"/>
</dbReference>